<keyword evidence="2" id="KW-1185">Reference proteome</keyword>
<comment type="caution">
    <text evidence="1">The sequence shown here is derived from an EMBL/GenBank/DDBJ whole genome shotgun (WGS) entry which is preliminary data.</text>
</comment>
<organism evidence="1 2">
    <name type="scientific">Favolaschia claudopus</name>
    <dbReference type="NCBI Taxonomy" id="2862362"/>
    <lineage>
        <taxon>Eukaryota</taxon>
        <taxon>Fungi</taxon>
        <taxon>Dikarya</taxon>
        <taxon>Basidiomycota</taxon>
        <taxon>Agaricomycotina</taxon>
        <taxon>Agaricomycetes</taxon>
        <taxon>Agaricomycetidae</taxon>
        <taxon>Agaricales</taxon>
        <taxon>Marasmiineae</taxon>
        <taxon>Mycenaceae</taxon>
        <taxon>Favolaschia</taxon>
    </lineage>
</organism>
<gene>
    <name evidence="1" type="ORF">R3P38DRAFT_3179760</name>
</gene>
<dbReference type="EMBL" id="JAWWNJ010000014">
    <property type="protein sequence ID" value="KAK7041173.1"/>
    <property type="molecule type" value="Genomic_DNA"/>
</dbReference>
<dbReference type="AlphaFoldDB" id="A0AAW0CQV2"/>
<name>A0AAW0CQV2_9AGAR</name>
<dbReference type="Proteomes" id="UP001362999">
    <property type="component" value="Unassembled WGS sequence"/>
</dbReference>
<accession>A0AAW0CQV2</accession>
<evidence type="ECO:0000313" key="2">
    <source>
        <dbReference type="Proteomes" id="UP001362999"/>
    </source>
</evidence>
<reference evidence="1 2" key="1">
    <citation type="journal article" date="2024" name="J Genomics">
        <title>Draft genome sequencing and assembly of Favolaschia claudopus CIRM-BRFM 2984 isolated from oak limbs.</title>
        <authorList>
            <person name="Navarro D."/>
            <person name="Drula E."/>
            <person name="Chaduli D."/>
            <person name="Cazenave R."/>
            <person name="Ahrendt S."/>
            <person name="Wang J."/>
            <person name="Lipzen A."/>
            <person name="Daum C."/>
            <person name="Barry K."/>
            <person name="Grigoriev I.V."/>
            <person name="Favel A."/>
            <person name="Rosso M.N."/>
            <person name="Martin F."/>
        </authorList>
    </citation>
    <scope>NUCLEOTIDE SEQUENCE [LARGE SCALE GENOMIC DNA]</scope>
    <source>
        <strain evidence="1 2">CIRM-BRFM 2984</strain>
    </source>
</reference>
<evidence type="ECO:0000313" key="1">
    <source>
        <dbReference type="EMBL" id="KAK7041173.1"/>
    </source>
</evidence>
<sequence>MASEIREHLSPGSSRARTPILTAAKFCQITFKKFKVVTAKEDGRTLLIEEEVLRGKISDEPFASGRMKHAHDLLLSNSDQLVAKHFFRLSEDIKDVSILENEAEIQAELTRLAWGQWFLEHFYEFCKEHHVLDRVERLLEFAQAFLAQEVDFPSVASGVAQIEADHHVVLAINTIRYEFSVSYSYSNIF</sequence>
<proteinExistence type="predicted"/>
<protein>
    <submittedName>
        <fullName evidence="1">Uncharacterized protein</fullName>
    </submittedName>
</protein>